<sequence length="179" mass="21112">MNIPNTLSIMRILFVILMFLFKKNIFLFLIFYIIACVTDILDGYIARKFNKITKLGQKLDSFGDLILYISTLYFIYYFNPYLIIDFLLYILIIVFIRLLNIIIAYIKYKKFLIYHTYLNKSIGILYGIFFPLIILFKTNNIIILTLISLSLIATIEESIILTIKNISDADYKGLFFDNK</sequence>
<keyword evidence="5" id="KW-1185">Reference proteome</keyword>
<comment type="similarity">
    <text evidence="2">Belongs to the CDP-alcohol phosphatidyltransferase class-I family.</text>
</comment>
<dbReference type="Pfam" id="PF01066">
    <property type="entry name" value="CDP-OH_P_transf"/>
    <property type="match status" value="1"/>
</dbReference>
<evidence type="ECO:0000313" key="5">
    <source>
        <dbReference type="Proteomes" id="UP000245921"/>
    </source>
</evidence>
<evidence type="ECO:0000256" key="3">
    <source>
        <dbReference type="SAM" id="Phobius"/>
    </source>
</evidence>
<dbReference type="InterPro" id="IPR043130">
    <property type="entry name" value="CDP-OH_PTrfase_TM_dom"/>
</dbReference>
<dbReference type="PROSITE" id="PS00379">
    <property type="entry name" value="CDP_ALCOHOL_P_TRANSF"/>
    <property type="match status" value="1"/>
</dbReference>
<evidence type="ECO:0000256" key="2">
    <source>
        <dbReference type="RuleBase" id="RU003750"/>
    </source>
</evidence>
<dbReference type="InterPro" id="IPR048254">
    <property type="entry name" value="CDP_ALCOHOL_P_TRANSF_CS"/>
</dbReference>
<proteinExistence type="inferred from homology"/>
<keyword evidence="3" id="KW-1133">Transmembrane helix</keyword>
<keyword evidence="3" id="KW-0472">Membrane</keyword>
<reference evidence="4 5" key="1">
    <citation type="submission" date="2018-05" db="EMBL/GenBank/DDBJ databases">
        <title>Genomic Encyclopedia of Type Strains, Phase IV (KMG-IV): sequencing the most valuable type-strain genomes for metagenomic binning, comparative biology and taxonomic classification.</title>
        <authorList>
            <person name="Goeker M."/>
        </authorList>
    </citation>
    <scope>NUCLEOTIDE SEQUENCE [LARGE SCALE GENOMIC DNA]</scope>
    <source>
        <strain evidence="4 5">DSM 24906</strain>
    </source>
</reference>
<dbReference type="RefSeq" id="WP_109605228.1">
    <property type="nucleotide sequence ID" value="NZ_QGGI01000013.1"/>
</dbReference>
<feature type="transmembrane region" description="Helical" evidence="3">
    <location>
        <begin position="12"/>
        <end position="41"/>
    </location>
</feature>
<evidence type="ECO:0000313" key="4">
    <source>
        <dbReference type="EMBL" id="PWJ90026.1"/>
    </source>
</evidence>
<feature type="transmembrane region" description="Helical" evidence="3">
    <location>
        <begin position="117"/>
        <end position="136"/>
    </location>
</feature>
<dbReference type="InterPro" id="IPR000462">
    <property type="entry name" value="CDP-OH_P_trans"/>
</dbReference>
<organism evidence="4 5">
    <name type="scientific">Oceanotoga teriensis</name>
    <dbReference type="NCBI Taxonomy" id="515440"/>
    <lineage>
        <taxon>Bacteria</taxon>
        <taxon>Thermotogati</taxon>
        <taxon>Thermotogota</taxon>
        <taxon>Thermotogae</taxon>
        <taxon>Petrotogales</taxon>
        <taxon>Petrotogaceae</taxon>
        <taxon>Oceanotoga</taxon>
    </lineage>
</organism>
<evidence type="ECO:0000256" key="1">
    <source>
        <dbReference type="ARBA" id="ARBA00022679"/>
    </source>
</evidence>
<comment type="caution">
    <text evidence="4">The sequence shown here is derived from an EMBL/GenBank/DDBJ whole genome shotgun (WGS) entry which is preliminary data.</text>
</comment>
<keyword evidence="1 2" id="KW-0808">Transferase</keyword>
<dbReference type="GO" id="GO:0016020">
    <property type="term" value="C:membrane"/>
    <property type="evidence" value="ECO:0007669"/>
    <property type="project" value="InterPro"/>
</dbReference>
<dbReference type="AlphaFoldDB" id="A0AA45C5Y8"/>
<feature type="transmembrane region" description="Helical" evidence="3">
    <location>
        <begin position="86"/>
        <end position="105"/>
    </location>
</feature>
<accession>A0AA45C5Y8</accession>
<protein>
    <submittedName>
        <fullName evidence="4">CDP-diacylglycerol--glycerol-3-phosphate 3-phosphatidyltransferase</fullName>
    </submittedName>
</protein>
<dbReference type="EMBL" id="QGGI01000013">
    <property type="protein sequence ID" value="PWJ90026.1"/>
    <property type="molecule type" value="Genomic_DNA"/>
</dbReference>
<dbReference type="Proteomes" id="UP000245921">
    <property type="component" value="Unassembled WGS sequence"/>
</dbReference>
<feature type="transmembrane region" description="Helical" evidence="3">
    <location>
        <begin position="142"/>
        <end position="163"/>
    </location>
</feature>
<dbReference type="GO" id="GO:0008654">
    <property type="term" value="P:phospholipid biosynthetic process"/>
    <property type="evidence" value="ECO:0007669"/>
    <property type="project" value="InterPro"/>
</dbReference>
<dbReference type="GO" id="GO:0016780">
    <property type="term" value="F:phosphotransferase activity, for other substituted phosphate groups"/>
    <property type="evidence" value="ECO:0007669"/>
    <property type="project" value="InterPro"/>
</dbReference>
<dbReference type="Gene3D" id="1.20.120.1760">
    <property type="match status" value="1"/>
</dbReference>
<name>A0AA45C5Y8_9BACT</name>
<gene>
    <name evidence="4" type="ORF">C7380_11314</name>
</gene>
<keyword evidence="3" id="KW-0812">Transmembrane</keyword>